<evidence type="ECO:0000313" key="11">
    <source>
        <dbReference type="EMBL" id="CDS85349.1"/>
    </source>
</evidence>
<proteinExistence type="inferred from homology"/>
<dbReference type="EMBL" id="LK932505">
    <property type="protein sequence ID" value="CDS85349.1"/>
    <property type="molecule type" value="Genomic_DNA"/>
</dbReference>
<dbReference type="GO" id="GO:0004109">
    <property type="term" value="F:coproporphyrinogen oxidase activity"/>
    <property type="evidence" value="ECO:0007669"/>
    <property type="project" value="InterPro"/>
</dbReference>
<dbReference type="SFLD" id="SFLDF00562">
    <property type="entry name" value="HemN-like__clustered_with_heat"/>
    <property type="match status" value="1"/>
</dbReference>
<keyword evidence="6 9" id="KW-0408">Iron</keyword>
<dbReference type="InterPro" id="IPR013785">
    <property type="entry name" value="Aldolase_TIM"/>
</dbReference>
<comment type="function">
    <text evidence="9">Probably acts as a heme chaperone, transferring heme to an unknown acceptor. Binds one molecule of heme per monomer, possibly covalently. Binds 1 [4Fe-4S] cluster. The cluster is coordinated with 3 cysteines and an exchangeable S-adenosyl-L-methionine.</text>
</comment>
<reference evidence="13" key="1">
    <citation type="submission" date="2014-07" db="EMBL/GenBank/DDBJ databases">
        <authorList>
            <person name="Monot Marc"/>
        </authorList>
    </citation>
    <scope>NUCLEOTIDE SEQUENCE</scope>
    <source>
        <strain evidence="13">7032989</strain>
        <strain evidence="12">7032994</strain>
    </source>
</reference>
<dbReference type="RefSeq" id="WP_021366859.1">
    <property type="nucleotide sequence ID" value="NZ_BBYB01000197.1"/>
</dbReference>
<keyword evidence="7 9" id="KW-0411">Iron-sulfur</keyword>
<dbReference type="PANTHER" id="PTHR13932:SF5">
    <property type="entry name" value="RADICAL S-ADENOSYL METHIONINE DOMAIN-CONTAINING PROTEIN 1, MITOCHONDRIAL"/>
    <property type="match status" value="1"/>
</dbReference>
<evidence type="ECO:0000256" key="2">
    <source>
        <dbReference type="ARBA" id="ARBA00017228"/>
    </source>
</evidence>
<dbReference type="SFLD" id="SFLDG01065">
    <property type="entry name" value="anaerobic_coproporphyrinogen-I"/>
    <property type="match status" value="1"/>
</dbReference>
<dbReference type="SMART" id="SM00729">
    <property type="entry name" value="Elp3"/>
    <property type="match status" value="1"/>
</dbReference>
<dbReference type="GO" id="GO:0051539">
    <property type="term" value="F:4 iron, 4 sulfur cluster binding"/>
    <property type="evidence" value="ECO:0007669"/>
    <property type="project" value="UniProtKB-UniRule"/>
</dbReference>
<evidence type="ECO:0000313" key="12">
    <source>
        <dbReference type="EMBL" id="CDS88072.1"/>
    </source>
</evidence>
<dbReference type="SFLD" id="SFLDG01082">
    <property type="entry name" value="B12-binding_domain_containing"/>
    <property type="match status" value="1"/>
</dbReference>
<gene>
    <name evidence="13" type="primary">hemN</name>
    <name evidence="13" type="ORF">BN1095_440064</name>
    <name evidence="11" type="ORF">BN1096_520239</name>
    <name evidence="12" type="ORF">BN1097_630381</name>
</gene>
<evidence type="ECO:0000256" key="5">
    <source>
        <dbReference type="ARBA" id="ARBA00022723"/>
    </source>
</evidence>
<dbReference type="GO" id="GO:0005737">
    <property type="term" value="C:cytoplasm"/>
    <property type="evidence" value="ECO:0007669"/>
    <property type="project" value="UniProtKB-SubCell"/>
</dbReference>
<dbReference type="EMBL" id="LK933116">
    <property type="protein sequence ID" value="CDT34084.1"/>
    <property type="molecule type" value="Genomic_DNA"/>
</dbReference>
<dbReference type="Pfam" id="PF06969">
    <property type="entry name" value="HemN_C"/>
    <property type="match status" value="1"/>
</dbReference>
<comment type="similarity">
    <text evidence="1">Belongs to the anaerobic coproporphyrinogen-III oxidase family. HemW subfamily.</text>
</comment>
<dbReference type="NCBIfam" id="TIGR00539">
    <property type="entry name" value="hemN_rel"/>
    <property type="match status" value="1"/>
</dbReference>
<dbReference type="GO" id="GO:0046872">
    <property type="term" value="F:metal ion binding"/>
    <property type="evidence" value="ECO:0007669"/>
    <property type="project" value="UniProtKB-UniRule"/>
</dbReference>
<evidence type="ECO:0000313" key="13">
    <source>
        <dbReference type="EMBL" id="CDT34084.1"/>
    </source>
</evidence>
<keyword evidence="13" id="KW-0560">Oxidoreductase</keyword>
<keyword evidence="9" id="KW-0963">Cytoplasm</keyword>
<dbReference type="EMBL" id="LK932402">
    <property type="protein sequence ID" value="CDS88072.1"/>
    <property type="molecule type" value="Genomic_DNA"/>
</dbReference>
<evidence type="ECO:0000256" key="6">
    <source>
        <dbReference type="ARBA" id="ARBA00023004"/>
    </source>
</evidence>
<sequence length="391" mass="46101">MLGLYVHIPFCVKKCKYCDFNSYKMDIDSKKRYIEDLKIEMELYSNKLYKDNKYKNKECCSLNKNDKITSIFVGGGTPSILTSDEIREVFISIKEMFDIDENAEITIECNPGTLTLEKLKTMKEIGINRLSIGLQAIQEKHLNFIGRIHTYEEFEKNYKDALSVGFKNINIDLMYSLPNQTLCDWKETLEKVVHLNPTHISAYSLILEEGTELYNMYESNKFELIDENVDIEMYEYTINYLKSKGYNQYEISNYSKEGYNCEHNILYWECEHYIGIGAGASGYINENRYNNVESLEDYHLSLVKREKPIQENEILSKKDMIEEKIFMGLRMNKGIKFEDFKKKFGIDFREKYNKQIEMLLARKLINQSFEGIQLTQKGREISNSVFIEFME</sequence>
<dbReference type="CDD" id="cd01335">
    <property type="entry name" value="Radical_SAM"/>
    <property type="match status" value="1"/>
</dbReference>
<dbReference type="InterPro" id="IPR007197">
    <property type="entry name" value="rSAM"/>
</dbReference>
<comment type="subcellular location">
    <subcellularLocation>
        <location evidence="9">Cytoplasm</location>
    </subcellularLocation>
</comment>
<evidence type="ECO:0000256" key="9">
    <source>
        <dbReference type="RuleBase" id="RU364116"/>
    </source>
</evidence>
<dbReference type="AlphaFoldDB" id="A0A069AX05"/>
<keyword evidence="5 9" id="KW-0479">Metal-binding</keyword>
<dbReference type="InterPro" id="IPR058240">
    <property type="entry name" value="rSAM_sf"/>
</dbReference>
<evidence type="ECO:0000256" key="7">
    <source>
        <dbReference type="ARBA" id="ARBA00023014"/>
    </source>
</evidence>
<dbReference type="SUPFAM" id="SSF102114">
    <property type="entry name" value="Radical SAM enzymes"/>
    <property type="match status" value="1"/>
</dbReference>
<dbReference type="Pfam" id="PF04055">
    <property type="entry name" value="Radical_SAM"/>
    <property type="match status" value="1"/>
</dbReference>
<keyword evidence="8 9" id="KW-0143">Chaperone</keyword>
<dbReference type="GO" id="GO:0006779">
    <property type="term" value="P:porphyrin-containing compound biosynthetic process"/>
    <property type="evidence" value="ECO:0007669"/>
    <property type="project" value="InterPro"/>
</dbReference>
<evidence type="ECO:0000256" key="3">
    <source>
        <dbReference type="ARBA" id="ARBA00022617"/>
    </source>
</evidence>
<dbReference type="SFLD" id="SFLDF00288">
    <property type="entry name" value="HemN-like__clustered_with_nucl"/>
    <property type="match status" value="1"/>
</dbReference>
<keyword evidence="9" id="KW-0004">4Fe-4S</keyword>
<dbReference type="InterPro" id="IPR034505">
    <property type="entry name" value="Coproporphyrinogen-III_oxidase"/>
</dbReference>
<dbReference type="InterPro" id="IPR004559">
    <property type="entry name" value="HemW-like"/>
</dbReference>
<dbReference type="PANTHER" id="PTHR13932">
    <property type="entry name" value="COPROPORPHYRINIGEN III OXIDASE"/>
    <property type="match status" value="1"/>
</dbReference>
<organism evidence="13">
    <name type="scientific">Clostridioides difficile</name>
    <name type="common">Peptoclostridium difficile</name>
    <dbReference type="NCBI Taxonomy" id="1496"/>
    <lineage>
        <taxon>Bacteria</taxon>
        <taxon>Bacillati</taxon>
        <taxon>Bacillota</taxon>
        <taxon>Clostridia</taxon>
        <taxon>Peptostreptococcales</taxon>
        <taxon>Peptostreptococcaceae</taxon>
        <taxon>Clostridioides</taxon>
    </lineage>
</organism>
<evidence type="ECO:0000256" key="4">
    <source>
        <dbReference type="ARBA" id="ARBA00022691"/>
    </source>
</evidence>
<dbReference type="SFLD" id="SFLDS00029">
    <property type="entry name" value="Radical_SAM"/>
    <property type="match status" value="1"/>
</dbReference>
<evidence type="ECO:0000256" key="1">
    <source>
        <dbReference type="ARBA" id="ARBA00006100"/>
    </source>
</evidence>
<dbReference type="InterPro" id="IPR010723">
    <property type="entry name" value="HemN_C"/>
</dbReference>
<evidence type="ECO:0000256" key="8">
    <source>
        <dbReference type="ARBA" id="ARBA00023186"/>
    </source>
</evidence>
<dbReference type="InterPro" id="IPR006638">
    <property type="entry name" value="Elp3/MiaA/NifB-like_rSAM"/>
</dbReference>
<accession>A0A069AX05</accession>
<keyword evidence="3 9" id="KW-0349">Heme</keyword>
<feature type="domain" description="Radical SAM core" evidence="10">
    <location>
        <begin position="1"/>
        <end position="247"/>
    </location>
</feature>
<protein>
    <recommendedName>
        <fullName evidence="2 9">Heme chaperone HemW</fullName>
    </recommendedName>
</protein>
<keyword evidence="4 9" id="KW-0949">S-adenosyl-L-methionine</keyword>
<name>A0A069AX05_CLODI</name>
<evidence type="ECO:0000259" key="10">
    <source>
        <dbReference type="PROSITE" id="PS51918"/>
    </source>
</evidence>
<dbReference type="PROSITE" id="PS51918">
    <property type="entry name" value="RADICAL_SAM"/>
    <property type="match status" value="1"/>
</dbReference>
<dbReference type="Gene3D" id="3.20.20.70">
    <property type="entry name" value="Aldolase class I"/>
    <property type="match status" value="1"/>
</dbReference>